<reference evidence="2" key="1">
    <citation type="submission" date="2021-06" db="EMBL/GenBank/DDBJ databases">
        <authorList>
            <person name="Kallberg Y."/>
            <person name="Tangrot J."/>
            <person name="Rosling A."/>
        </authorList>
    </citation>
    <scope>NUCLEOTIDE SEQUENCE</scope>
    <source>
        <strain evidence="2">CL551</strain>
    </source>
</reference>
<dbReference type="Proteomes" id="UP000789342">
    <property type="component" value="Unassembled WGS sequence"/>
</dbReference>
<sequence>MSLPNADELEQLPEIEKQWAVKAMHHAEIYFRLITTVDNEKLRLTP</sequence>
<evidence type="ECO:0000313" key="3">
    <source>
        <dbReference type="Proteomes" id="UP000789342"/>
    </source>
</evidence>
<name>A0A9N8VLW3_9GLOM</name>
<feature type="domain" description="Polysaccharide biosynthesis" evidence="1">
    <location>
        <begin position="15"/>
        <end position="46"/>
    </location>
</feature>
<dbReference type="AlphaFoldDB" id="A0A9N8VLW3"/>
<dbReference type="OrthoDB" id="10248897at2759"/>
<dbReference type="InterPro" id="IPR023139">
    <property type="entry name" value="PBDC1-like_dom_sf"/>
</dbReference>
<feature type="non-terminal residue" evidence="2">
    <location>
        <position position="46"/>
    </location>
</feature>
<organism evidence="2 3">
    <name type="scientific">Acaulospora morrowiae</name>
    <dbReference type="NCBI Taxonomy" id="94023"/>
    <lineage>
        <taxon>Eukaryota</taxon>
        <taxon>Fungi</taxon>
        <taxon>Fungi incertae sedis</taxon>
        <taxon>Mucoromycota</taxon>
        <taxon>Glomeromycotina</taxon>
        <taxon>Glomeromycetes</taxon>
        <taxon>Diversisporales</taxon>
        <taxon>Acaulosporaceae</taxon>
        <taxon>Acaulospora</taxon>
    </lineage>
</organism>
<dbReference type="Pfam" id="PF04669">
    <property type="entry name" value="PBDC1"/>
    <property type="match status" value="1"/>
</dbReference>
<keyword evidence="3" id="KW-1185">Reference proteome</keyword>
<proteinExistence type="predicted"/>
<gene>
    <name evidence="2" type="ORF">AMORRO_LOCUS1344</name>
</gene>
<evidence type="ECO:0000313" key="2">
    <source>
        <dbReference type="EMBL" id="CAG8459897.1"/>
    </source>
</evidence>
<evidence type="ECO:0000259" key="1">
    <source>
        <dbReference type="Pfam" id="PF04669"/>
    </source>
</evidence>
<protein>
    <submittedName>
        <fullName evidence="2">8939_t:CDS:1</fullName>
    </submittedName>
</protein>
<dbReference type="Gene3D" id="1.10.3560.10">
    <property type="entry name" value="yst0336 like domain"/>
    <property type="match status" value="1"/>
</dbReference>
<dbReference type="EMBL" id="CAJVPV010000498">
    <property type="protein sequence ID" value="CAG8459897.1"/>
    <property type="molecule type" value="Genomic_DNA"/>
</dbReference>
<comment type="caution">
    <text evidence="2">The sequence shown here is derived from an EMBL/GenBank/DDBJ whole genome shotgun (WGS) entry which is preliminary data.</text>
</comment>
<accession>A0A9N8VLW3</accession>
<dbReference type="InterPro" id="IPR021148">
    <property type="entry name" value="Polysacc_synth_dom"/>
</dbReference>